<evidence type="ECO:0000259" key="12">
    <source>
        <dbReference type="Pfam" id="PF14703"/>
    </source>
</evidence>
<feature type="transmembrane region" description="Helical" evidence="8">
    <location>
        <begin position="773"/>
        <end position="791"/>
    </location>
</feature>
<dbReference type="GO" id="GO:0005886">
    <property type="term" value="C:plasma membrane"/>
    <property type="evidence" value="ECO:0007669"/>
    <property type="project" value="TreeGrafter"/>
</dbReference>
<sequence length="942" mass="103805">SDIDEATKASTATFVTALVFNAAVFAIQLGIFTLLRPYFKAIYEPRTYAPPPKKRASPLSSSMFAWPLRVFNADYRSIIASNGLDAYFFVRFLRFMTLTLLPIWLVSWAVLLPITAVKSTVAGNSGLDRFTFGNVAPDKQKRYAAHLILVYFFTFWIFHNIKKEMRHFVITRQQHLIEKTHAKSVQANTILITGVPARYLSQNSLFKLFDGLPGGVKKVWINRDLKELPDVYDRRLAATAKLESAEAALLRTAAKLRLKALKEKGVSAKDAKSPDLEADLQTAEFEVPEQQRPKHKLGFLGLTGEQVDTINWAREEISVCTKLLEEGRAKIHEYDEPPQDEENEALGRERSSGDVDLDDLEESAIDEHGNPRLKVSKSPTLDPTKLGKHAMAAVGDVKKGVTGGIAKGTDAVKQRVTRSGASGQYPPLNSAFITFRKQIAAHLAVQVLTHHEPYRMSNRYIEVSPSDVIWANLGLNPYEQKIRMAISYAATAGLIILWAFPVAFVGAISNIATVCSTASWLAWICRLPNVVVGIISGILPPVLLAVLMMLLPIVLRLFARFEGIPKYTGLELSLMTRFFIFQVIHSFLIVTLSSGLLASLEPLLNNPTSIPNILAQNLPKASTFFLTYIILQGLTGVAGGFLQIVRLILYYVKLFILGSSPRSVHSIKYVMPSVAWGTLFPSITLLVVITLGYSIISPIINGLACFTFFLFYQLYKYLFLYVYDQPSTQDTGGLFYPKAIQHVFVGLYIQQICLCALFFIARDQNNEPSSIPQGALMVVLIVITAGFHAIINNSYGPLLEALPLSLQNRTYSIDEAAHPTSSSSPTHAVADAKPSAVIVAPSSHSDSSKGKNVLVMEDDGNAPPPTNPSTDEDKNAELESFGFAHPAISRPQRIVWIPRDSLGLGDKEINQCNEAGVRVSDANSTMDLDGKVDVSGSPPDFL</sequence>
<evidence type="ECO:0000256" key="1">
    <source>
        <dbReference type="ARBA" id="ARBA00004141"/>
    </source>
</evidence>
<dbReference type="Pfam" id="PF12621">
    <property type="entry name" value="PHM7_ext"/>
    <property type="match status" value="1"/>
</dbReference>
<feature type="region of interest" description="Disordered" evidence="7">
    <location>
        <begin position="840"/>
        <end position="874"/>
    </location>
</feature>
<evidence type="ECO:0000256" key="6">
    <source>
        <dbReference type="ARBA" id="ARBA00023136"/>
    </source>
</evidence>
<dbReference type="PANTHER" id="PTHR13018">
    <property type="entry name" value="PROBABLE MEMBRANE PROTEIN DUF221-RELATED"/>
    <property type="match status" value="1"/>
</dbReference>
<gene>
    <name evidence="13" type="ORF">CVT24_011532</name>
</gene>
<feature type="transmembrane region" description="Helical" evidence="8">
    <location>
        <begin position="673"/>
        <end position="693"/>
    </location>
</feature>
<feature type="non-terminal residue" evidence="13">
    <location>
        <position position="1"/>
    </location>
</feature>
<evidence type="ECO:0000256" key="7">
    <source>
        <dbReference type="SAM" id="MobiDB-lite"/>
    </source>
</evidence>
<dbReference type="PANTHER" id="PTHR13018:SF143">
    <property type="entry name" value="CSC1_OSCA1-LIKE 7TM REGION DOMAIN-CONTAINING PROTEIN"/>
    <property type="match status" value="1"/>
</dbReference>
<dbReference type="Pfam" id="PF13967">
    <property type="entry name" value="RSN1_TM"/>
    <property type="match status" value="1"/>
</dbReference>
<feature type="transmembrane region" description="Helical" evidence="8">
    <location>
        <begin position="531"/>
        <end position="558"/>
    </location>
</feature>
<dbReference type="InParanoid" id="A0A409VM62"/>
<dbReference type="Proteomes" id="UP000284842">
    <property type="component" value="Unassembled WGS sequence"/>
</dbReference>
<dbReference type="Pfam" id="PF02714">
    <property type="entry name" value="RSN1_7TM"/>
    <property type="match status" value="1"/>
</dbReference>
<dbReference type="GO" id="GO:0005227">
    <property type="term" value="F:calcium-activated cation channel activity"/>
    <property type="evidence" value="ECO:0007669"/>
    <property type="project" value="InterPro"/>
</dbReference>
<organism evidence="13 14">
    <name type="scientific">Panaeolus cyanescens</name>
    <dbReference type="NCBI Taxonomy" id="181874"/>
    <lineage>
        <taxon>Eukaryota</taxon>
        <taxon>Fungi</taxon>
        <taxon>Dikarya</taxon>
        <taxon>Basidiomycota</taxon>
        <taxon>Agaricomycotina</taxon>
        <taxon>Agaricomycetes</taxon>
        <taxon>Agaricomycetidae</taxon>
        <taxon>Agaricales</taxon>
        <taxon>Agaricineae</taxon>
        <taxon>Galeropsidaceae</taxon>
        <taxon>Panaeolus</taxon>
    </lineage>
</organism>
<comment type="similarity">
    <text evidence="2">Belongs to the CSC1 (TC 1.A.17) family.</text>
</comment>
<dbReference type="InterPro" id="IPR027815">
    <property type="entry name" value="CSC1/OSCA1-like_cyt"/>
</dbReference>
<keyword evidence="4 8" id="KW-0812">Transmembrane</keyword>
<dbReference type="InterPro" id="IPR003864">
    <property type="entry name" value="CSC1/OSCA1-like_7TM"/>
</dbReference>
<evidence type="ECO:0000256" key="4">
    <source>
        <dbReference type="ARBA" id="ARBA00022692"/>
    </source>
</evidence>
<feature type="transmembrane region" description="Helical" evidence="8">
    <location>
        <begin position="143"/>
        <end position="161"/>
    </location>
</feature>
<dbReference type="OrthoDB" id="1076608at2759"/>
<feature type="domain" description="CSC1/OSCA1-like cytosolic" evidence="12">
    <location>
        <begin position="188"/>
        <end position="333"/>
    </location>
</feature>
<feature type="domain" description="CSC1/OSCA1-like N-terminal transmembrane" evidence="11">
    <location>
        <begin position="14"/>
        <end position="163"/>
    </location>
</feature>
<feature type="domain" description="10TM putative phosphate transporter extracellular tail" evidence="10">
    <location>
        <begin position="870"/>
        <end position="940"/>
    </location>
</feature>
<feature type="compositionally biased region" description="Acidic residues" evidence="7">
    <location>
        <begin position="355"/>
        <end position="364"/>
    </location>
</feature>
<accession>A0A409VM62</accession>
<dbReference type="STRING" id="181874.A0A409VM62"/>
<keyword evidence="3" id="KW-0813">Transport</keyword>
<evidence type="ECO:0000256" key="5">
    <source>
        <dbReference type="ARBA" id="ARBA00022989"/>
    </source>
</evidence>
<dbReference type="AlphaFoldDB" id="A0A409VM62"/>
<evidence type="ECO:0000259" key="10">
    <source>
        <dbReference type="Pfam" id="PF12621"/>
    </source>
</evidence>
<comment type="caution">
    <text evidence="13">The sequence shown here is derived from an EMBL/GenBank/DDBJ whole genome shotgun (WGS) entry which is preliminary data.</text>
</comment>
<keyword evidence="5 8" id="KW-1133">Transmembrane helix</keyword>
<dbReference type="InterPro" id="IPR022257">
    <property type="entry name" value="PHM7_ext"/>
</dbReference>
<evidence type="ECO:0000256" key="8">
    <source>
        <dbReference type="SAM" id="Phobius"/>
    </source>
</evidence>
<feature type="transmembrane region" description="Helical" evidence="8">
    <location>
        <begin position="625"/>
        <end position="652"/>
    </location>
</feature>
<feature type="transmembrane region" description="Helical" evidence="8">
    <location>
        <begin position="485"/>
        <end position="511"/>
    </location>
</feature>
<evidence type="ECO:0000256" key="3">
    <source>
        <dbReference type="ARBA" id="ARBA00022448"/>
    </source>
</evidence>
<feature type="region of interest" description="Disordered" evidence="7">
    <location>
        <begin position="331"/>
        <end position="384"/>
    </location>
</feature>
<feature type="transmembrane region" description="Helical" evidence="8">
    <location>
        <begin position="578"/>
        <end position="600"/>
    </location>
</feature>
<name>A0A409VM62_9AGAR</name>
<evidence type="ECO:0000313" key="14">
    <source>
        <dbReference type="Proteomes" id="UP000284842"/>
    </source>
</evidence>
<evidence type="ECO:0000259" key="11">
    <source>
        <dbReference type="Pfam" id="PF13967"/>
    </source>
</evidence>
<feature type="transmembrane region" description="Helical" evidence="8">
    <location>
        <begin position="12"/>
        <end position="35"/>
    </location>
</feature>
<comment type="subcellular location">
    <subcellularLocation>
        <location evidence="1">Membrane</location>
        <topology evidence="1">Multi-pass membrane protein</topology>
    </subcellularLocation>
</comment>
<dbReference type="EMBL" id="NHTK01006025">
    <property type="protein sequence ID" value="PPQ67349.1"/>
    <property type="molecule type" value="Genomic_DNA"/>
</dbReference>
<reference evidence="13 14" key="1">
    <citation type="journal article" date="2018" name="Evol. Lett.">
        <title>Horizontal gene cluster transfer increased hallucinogenic mushroom diversity.</title>
        <authorList>
            <person name="Reynolds H.T."/>
            <person name="Vijayakumar V."/>
            <person name="Gluck-Thaler E."/>
            <person name="Korotkin H.B."/>
            <person name="Matheny P.B."/>
            <person name="Slot J.C."/>
        </authorList>
    </citation>
    <scope>NUCLEOTIDE SEQUENCE [LARGE SCALE GENOMIC DNA]</scope>
    <source>
        <strain evidence="13 14">2629</strain>
    </source>
</reference>
<dbReference type="FunCoup" id="A0A409VM62">
    <property type="interactions" value="60"/>
</dbReference>
<feature type="transmembrane region" description="Helical" evidence="8">
    <location>
        <begin position="101"/>
        <end position="123"/>
    </location>
</feature>
<keyword evidence="6 8" id="KW-0472">Membrane</keyword>
<evidence type="ECO:0000313" key="13">
    <source>
        <dbReference type="EMBL" id="PPQ67349.1"/>
    </source>
</evidence>
<feature type="transmembrane region" description="Helical" evidence="8">
    <location>
        <begin position="743"/>
        <end position="761"/>
    </location>
</feature>
<dbReference type="InterPro" id="IPR032880">
    <property type="entry name" value="CSC1/OSCA1-like_N"/>
</dbReference>
<evidence type="ECO:0000259" key="9">
    <source>
        <dbReference type="Pfam" id="PF02714"/>
    </source>
</evidence>
<protein>
    <recommendedName>
        <fullName evidence="15">CSC1/OSCA1-like 7TM region domain-containing protein</fullName>
    </recommendedName>
</protein>
<dbReference type="Pfam" id="PF14703">
    <property type="entry name" value="PHM7_cyt"/>
    <property type="match status" value="2"/>
</dbReference>
<evidence type="ECO:0008006" key="15">
    <source>
        <dbReference type="Google" id="ProtNLM"/>
    </source>
</evidence>
<proteinExistence type="inferred from homology"/>
<feature type="domain" description="CSC1/OSCA1-like 7TM region" evidence="9">
    <location>
        <begin position="485"/>
        <end position="758"/>
    </location>
</feature>
<evidence type="ECO:0000256" key="2">
    <source>
        <dbReference type="ARBA" id="ARBA00007779"/>
    </source>
</evidence>
<feature type="transmembrane region" description="Helical" evidence="8">
    <location>
        <begin position="699"/>
        <end position="723"/>
    </location>
</feature>
<keyword evidence="14" id="KW-1185">Reference proteome</keyword>
<dbReference type="InterPro" id="IPR045122">
    <property type="entry name" value="Csc1-like"/>
</dbReference>
<feature type="domain" description="CSC1/OSCA1-like cytosolic" evidence="12">
    <location>
        <begin position="411"/>
        <end position="472"/>
    </location>
</feature>